<dbReference type="InterPro" id="IPR030678">
    <property type="entry name" value="Peptide/Ni-bd"/>
</dbReference>
<sequence>MRGFTKAARALLLAGCAAFAAPAAMAQAPTLRVGMAAQDVGRLDPHFAVSTIDRVVVAWMFNGLVRFRPGSINPAEIEPDLAERWETSEDGKTWTFHLRRGVRFHGDFGELTAEDVVFSIRKAATAATSAFAADFRAIEAVEAVDPYTVRVRLRENVPTLLGLLTNYSGGYIVSRRAVEQRGADFARSPIGTGPFALERVTPNQSAELVAHAAYFRGAPQIGRISYRFIPSDASRDLAFQNRELDLNYGRGDQTWVNRTRQLPNVTVDVFEPGELAVLNLNTSIPPFNDIRIRRALAHAINRPEIARWRGPDVSREGQSLVPRGYLGFTADNGLPQFDLARARALLAEAGHPNGITIRVIHTQLPEMLATMQVIQQQLRRAGITLDLQVVEHATFHQQIRQNLSPLVYYSAARFPIADIYLTQFYHGRSIVQTPTAVTNFSHCNQADAEIDAARLTTNREEQLRLWAEAQRKLIAEVCGVPLIETLLVFARRSNLDYGYELRGSMSLGPLITEATRLR</sequence>
<protein>
    <submittedName>
        <fullName evidence="5">Polyamine ABC transporter substrate-binding protein</fullName>
    </submittedName>
</protein>
<dbReference type="Pfam" id="PF00496">
    <property type="entry name" value="SBP_bac_5"/>
    <property type="match status" value="1"/>
</dbReference>
<dbReference type="EMBL" id="JAAGBB010000039">
    <property type="protein sequence ID" value="MBR0667689.1"/>
    <property type="molecule type" value="Genomic_DNA"/>
</dbReference>
<gene>
    <name evidence="5" type="ORF">GXW71_25260</name>
</gene>
<dbReference type="RefSeq" id="WP_211855468.1">
    <property type="nucleotide sequence ID" value="NZ_JAAGBB010000039.1"/>
</dbReference>
<dbReference type="PANTHER" id="PTHR30290">
    <property type="entry name" value="PERIPLASMIC BINDING COMPONENT OF ABC TRANSPORTER"/>
    <property type="match status" value="1"/>
</dbReference>
<organism evidence="5 6">
    <name type="scientific">Plastoroseomonas hellenica</name>
    <dbReference type="NCBI Taxonomy" id="2687306"/>
    <lineage>
        <taxon>Bacteria</taxon>
        <taxon>Pseudomonadati</taxon>
        <taxon>Pseudomonadota</taxon>
        <taxon>Alphaproteobacteria</taxon>
        <taxon>Acetobacterales</taxon>
        <taxon>Acetobacteraceae</taxon>
        <taxon>Plastoroseomonas</taxon>
    </lineage>
</organism>
<keyword evidence="3" id="KW-0732">Signal</keyword>
<dbReference type="InterPro" id="IPR000914">
    <property type="entry name" value="SBP_5_dom"/>
</dbReference>
<dbReference type="Gene3D" id="3.40.190.10">
    <property type="entry name" value="Periplasmic binding protein-like II"/>
    <property type="match status" value="1"/>
</dbReference>
<dbReference type="SUPFAM" id="SSF53850">
    <property type="entry name" value="Periplasmic binding protein-like II"/>
    <property type="match status" value="1"/>
</dbReference>
<comment type="subcellular location">
    <subcellularLocation>
        <location evidence="1">Periplasm</location>
    </subcellularLocation>
</comment>
<evidence type="ECO:0000256" key="1">
    <source>
        <dbReference type="ARBA" id="ARBA00004418"/>
    </source>
</evidence>
<evidence type="ECO:0000259" key="4">
    <source>
        <dbReference type="Pfam" id="PF00496"/>
    </source>
</evidence>
<evidence type="ECO:0000256" key="2">
    <source>
        <dbReference type="ARBA" id="ARBA00005695"/>
    </source>
</evidence>
<dbReference type="Proteomes" id="UP001196870">
    <property type="component" value="Unassembled WGS sequence"/>
</dbReference>
<proteinExistence type="inferred from homology"/>
<dbReference type="InterPro" id="IPR039424">
    <property type="entry name" value="SBP_5"/>
</dbReference>
<feature type="signal peptide" evidence="3">
    <location>
        <begin position="1"/>
        <end position="26"/>
    </location>
</feature>
<name>A0ABS5F577_9PROT</name>
<feature type="chain" id="PRO_5047487553" evidence="3">
    <location>
        <begin position="27"/>
        <end position="518"/>
    </location>
</feature>
<evidence type="ECO:0000256" key="3">
    <source>
        <dbReference type="SAM" id="SignalP"/>
    </source>
</evidence>
<reference evidence="6" key="1">
    <citation type="journal article" date="2021" name="Syst. Appl. Microbiol.">
        <title>Roseomonas hellenica sp. nov., isolated from roots of wild-growing Alkanna tinctoria.</title>
        <authorList>
            <person name="Rat A."/>
            <person name="Naranjo H.D."/>
            <person name="Lebbe L."/>
            <person name="Cnockaert M."/>
            <person name="Krigas N."/>
            <person name="Grigoriadou K."/>
            <person name="Maloupa E."/>
            <person name="Willems A."/>
        </authorList>
    </citation>
    <scope>NUCLEOTIDE SEQUENCE [LARGE SCALE GENOMIC DNA]</scope>
    <source>
        <strain evidence="6">LMG 31523</strain>
    </source>
</reference>
<evidence type="ECO:0000313" key="6">
    <source>
        <dbReference type="Proteomes" id="UP001196870"/>
    </source>
</evidence>
<dbReference type="CDD" id="cd08508">
    <property type="entry name" value="PBP2_NikA_DppA_OppA_like_1"/>
    <property type="match status" value="1"/>
</dbReference>
<dbReference type="PIRSF" id="PIRSF002741">
    <property type="entry name" value="MppA"/>
    <property type="match status" value="1"/>
</dbReference>
<accession>A0ABS5F577</accession>
<evidence type="ECO:0000313" key="5">
    <source>
        <dbReference type="EMBL" id="MBR0667689.1"/>
    </source>
</evidence>
<comment type="caution">
    <text evidence="5">The sequence shown here is derived from an EMBL/GenBank/DDBJ whole genome shotgun (WGS) entry which is preliminary data.</text>
</comment>
<feature type="domain" description="Solute-binding protein family 5" evidence="4">
    <location>
        <begin position="76"/>
        <end position="428"/>
    </location>
</feature>
<comment type="similarity">
    <text evidence="2">Belongs to the bacterial solute-binding protein 5 family.</text>
</comment>
<dbReference type="Gene3D" id="3.10.105.10">
    <property type="entry name" value="Dipeptide-binding Protein, Domain 3"/>
    <property type="match status" value="1"/>
</dbReference>
<keyword evidence="6" id="KW-1185">Reference proteome</keyword>